<dbReference type="GO" id="GO:0008757">
    <property type="term" value="F:S-adenosylmethionine-dependent methyltransferase activity"/>
    <property type="evidence" value="ECO:0007669"/>
    <property type="project" value="InterPro"/>
</dbReference>
<dbReference type="SUPFAM" id="SSF53335">
    <property type="entry name" value="S-adenosyl-L-methionine-dependent methyltransferases"/>
    <property type="match status" value="1"/>
</dbReference>
<keyword evidence="3" id="KW-1185">Reference proteome</keyword>
<keyword evidence="2" id="KW-0489">Methyltransferase</keyword>
<proteinExistence type="predicted"/>
<gene>
    <name evidence="2" type="ORF">DFR52_103429</name>
</gene>
<accession>A0A317PMG1</accession>
<dbReference type="Pfam" id="PF08241">
    <property type="entry name" value="Methyltransf_11"/>
    <property type="match status" value="1"/>
</dbReference>
<keyword evidence="2" id="KW-0808">Transferase</keyword>
<dbReference type="AlphaFoldDB" id="A0A317PMG1"/>
<evidence type="ECO:0000313" key="3">
    <source>
        <dbReference type="Proteomes" id="UP000246352"/>
    </source>
</evidence>
<name>A0A317PMG1_9HYPH</name>
<reference evidence="2 3" key="1">
    <citation type="submission" date="2018-05" db="EMBL/GenBank/DDBJ databases">
        <title>Genomic Encyclopedia of Type Strains, Phase IV (KMG-IV): sequencing the most valuable type-strain genomes for metagenomic binning, comparative biology and taxonomic classification.</title>
        <authorList>
            <person name="Goeker M."/>
        </authorList>
    </citation>
    <scope>NUCLEOTIDE SEQUENCE [LARGE SCALE GENOMIC DNA]</scope>
    <source>
        <strain evidence="2 3">DSM 16791</strain>
    </source>
</reference>
<dbReference type="GO" id="GO:0032259">
    <property type="term" value="P:methylation"/>
    <property type="evidence" value="ECO:0007669"/>
    <property type="project" value="UniProtKB-KW"/>
</dbReference>
<sequence length="267" mass="30102">MARLINKFISSIRDTTVADIDVDGDHRLAIHARIFESKPLLRSVFSELHRTFIALDEKYLSGDGLRIEIGAGVAPVRDLAPDVLATDIVPGPGLDRVLDAQAMDLADSSVRTIFGQNCFHHLPDPEAFFRECERVLKPGGGVILLEPYHGPFGSFLFKRLFTTEGFDKRYPSWQTPVAGPMNGANQALSYIVFKRDRDEFTLKFPALRIVHEQTCSNYLKYLASGGLNFRQLCPNWAIPAVSLLQFMLFPLNRWLALHHIIVLRKEP</sequence>
<dbReference type="Proteomes" id="UP000246352">
    <property type="component" value="Unassembled WGS sequence"/>
</dbReference>
<feature type="domain" description="Methyltransferase type 11" evidence="1">
    <location>
        <begin position="96"/>
        <end position="143"/>
    </location>
</feature>
<dbReference type="InterPro" id="IPR013216">
    <property type="entry name" value="Methyltransf_11"/>
</dbReference>
<evidence type="ECO:0000259" key="1">
    <source>
        <dbReference type="Pfam" id="PF08241"/>
    </source>
</evidence>
<dbReference type="EMBL" id="QGTR01000003">
    <property type="protein sequence ID" value="PWW00227.1"/>
    <property type="molecule type" value="Genomic_DNA"/>
</dbReference>
<dbReference type="Gene3D" id="3.40.50.150">
    <property type="entry name" value="Vaccinia Virus protein VP39"/>
    <property type="match status" value="1"/>
</dbReference>
<organism evidence="2 3">
    <name type="scientific">Hoeflea marina</name>
    <dbReference type="NCBI Taxonomy" id="274592"/>
    <lineage>
        <taxon>Bacteria</taxon>
        <taxon>Pseudomonadati</taxon>
        <taxon>Pseudomonadota</taxon>
        <taxon>Alphaproteobacteria</taxon>
        <taxon>Hyphomicrobiales</taxon>
        <taxon>Rhizobiaceae</taxon>
        <taxon>Hoeflea</taxon>
    </lineage>
</organism>
<evidence type="ECO:0000313" key="2">
    <source>
        <dbReference type="EMBL" id="PWW00227.1"/>
    </source>
</evidence>
<dbReference type="InterPro" id="IPR029063">
    <property type="entry name" value="SAM-dependent_MTases_sf"/>
</dbReference>
<protein>
    <submittedName>
        <fullName evidence="2">Methyltransferase family protein</fullName>
    </submittedName>
</protein>
<comment type="caution">
    <text evidence="2">The sequence shown here is derived from an EMBL/GenBank/DDBJ whole genome shotgun (WGS) entry which is preliminary data.</text>
</comment>
<dbReference type="RefSeq" id="WP_210205829.1">
    <property type="nucleotide sequence ID" value="NZ_QGTR01000003.1"/>
</dbReference>